<evidence type="ECO:0000256" key="6">
    <source>
        <dbReference type="ARBA" id="ARBA00022989"/>
    </source>
</evidence>
<feature type="transmembrane region" description="Helical" evidence="8">
    <location>
        <begin position="115"/>
        <end position="136"/>
    </location>
</feature>
<dbReference type="OrthoDB" id="9771188at2"/>
<dbReference type="Proteomes" id="UP000051401">
    <property type="component" value="Unassembled WGS sequence"/>
</dbReference>
<feature type="transmembrane region" description="Helical" evidence="8">
    <location>
        <begin position="235"/>
        <end position="257"/>
    </location>
</feature>
<feature type="transmembrane region" description="Helical" evidence="8">
    <location>
        <begin position="305"/>
        <end position="325"/>
    </location>
</feature>
<evidence type="ECO:0000256" key="5">
    <source>
        <dbReference type="ARBA" id="ARBA00022692"/>
    </source>
</evidence>
<dbReference type="InterPro" id="IPR010065">
    <property type="entry name" value="AA_ABC_transptr_permease_3TM"/>
</dbReference>
<dbReference type="GO" id="GO:0022857">
    <property type="term" value="F:transmembrane transporter activity"/>
    <property type="evidence" value="ECO:0007669"/>
    <property type="project" value="InterPro"/>
</dbReference>
<dbReference type="RefSeq" id="WP_057812533.1">
    <property type="nucleotide sequence ID" value="NZ_CP031598.1"/>
</dbReference>
<evidence type="ECO:0000256" key="8">
    <source>
        <dbReference type="RuleBase" id="RU363032"/>
    </source>
</evidence>
<comment type="subcellular location">
    <subcellularLocation>
        <location evidence="1">Cell inner membrane</location>
        <topology evidence="1">Multi-pass membrane protein</topology>
    </subcellularLocation>
    <subcellularLocation>
        <location evidence="8">Cell membrane</location>
        <topology evidence="8">Multi-pass membrane protein</topology>
    </subcellularLocation>
</comment>
<dbReference type="Pfam" id="PF00528">
    <property type="entry name" value="BPD_transp_1"/>
    <property type="match status" value="1"/>
</dbReference>
<feature type="domain" description="ABC transmembrane type-1" evidence="9">
    <location>
        <begin position="234"/>
        <end position="428"/>
    </location>
</feature>
<dbReference type="EMBL" id="CP031598">
    <property type="protein sequence ID" value="QEW29135.1"/>
    <property type="molecule type" value="Genomic_DNA"/>
</dbReference>
<dbReference type="PATRIC" id="fig|540747.5.peg.294"/>
<feature type="transmembrane region" description="Helical" evidence="8">
    <location>
        <begin position="407"/>
        <end position="425"/>
    </location>
</feature>
<dbReference type="PANTHER" id="PTHR30614:SF41">
    <property type="entry name" value="INNER MEMBRANE AMINO-ACID ABC TRANSPORTER PERMEASE PROTEIN YHDY"/>
    <property type="match status" value="1"/>
</dbReference>
<reference evidence="10 12" key="1">
    <citation type="submission" date="2015-04" db="EMBL/GenBank/DDBJ databases">
        <title>The draft genome sequence of Roseovarius indicus B108T.</title>
        <authorList>
            <person name="Li G."/>
            <person name="Lai Q."/>
            <person name="Shao Z."/>
            <person name="Yan P."/>
        </authorList>
    </citation>
    <scope>NUCLEOTIDE SEQUENCE [LARGE SCALE GENOMIC DNA]</scope>
    <source>
        <strain evidence="10 12">B108</strain>
    </source>
</reference>
<evidence type="ECO:0000256" key="3">
    <source>
        <dbReference type="ARBA" id="ARBA00022448"/>
    </source>
</evidence>
<evidence type="ECO:0000313" key="13">
    <source>
        <dbReference type="Proteomes" id="UP000325785"/>
    </source>
</evidence>
<dbReference type="InterPro" id="IPR043429">
    <property type="entry name" value="ArtM/GltK/GlnP/TcyL/YhdX-like"/>
</dbReference>
<feature type="transmembrane region" description="Helical" evidence="8">
    <location>
        <begin position="269"/>
        <end position="293"/>
    </location>
</feature>
<dbReference type="Gene3D" id="1.10.3720.10">
    <property type="entry name" value="MetI-like"/>
    <property type="match status" value="1"/>
</dbReference>
<name>A0A0T5PE66_9RHOB</name>
<proteinExistence type="inferred from homology"/>
<dbReference type="EMBL" id="LAXI01000001">
    <property type="protein sequence ID" value="KRS19538.1"/>
    <property type="molecule type" value="Genomic_DNA"/>
</dbReference>
<dbReference type="SUPFAM" id="SSF161098">
    <property type="entry name" value="MetI-like"/>
    <property type="match status" value="1"/>
</dbReference>
<dbReference type="InterPro" id="IPR035906">
    <property type="entry name" value="MetI-like_sf"/>
</dbReference>
<dbReference type="PROSITE" id="PS50928">
    <property type="entry name" value="ABC_TM1"/>
    <property type="match status" value="1"/>
</dbReference>
<comment type="similarity">
    <text evidence="2">Belongs to the binding-protein-dependent transport system permease family. HisMQ subfamily.</text>
</comment>
<dbReference type="NCBIfam" id="TIGR01726">
    <property type="entry name" value="HEQRo_perm_3TM"/>
    <property type="match status" value="1"/>
</dbReference>
<dbReference type="InterPro" id="IPR000515">
    <property type="entry name" value="MetI-like"/>
</dbReference>
<gene>
    <name evidence="11" type="primary">yhdY</name>
    <name evidence="11" type="ORF">RIdsm_04977</name>
    <name evidence="10" type="ORF">XM52_01460</name>
</gene>
<feature type="transmembrane region" description="Helical" evidence="8">
    <location>
        <begin position="156"/>
        <end position="180"/>
    </location>
</feature>
<dbReference type="GO" id="GO:0043190">
    <property type="term" value="C:ATP-binding cassette (ABC) transporter complex"/>
    <property type="evidence" value="ECO:0007669"/>
    <property type="project" value="InterPro"/>
</dbReference>
<sequence>MSEMHAETVGYVRDTMLPEQDPPASSVGVIGWLRENLFSGWFNTVVTILSLIFIYWVLSIIVPWTLSPTWYATSLSECREILSEMGREGHFGGACWGVIRDRWVQLLFGFYPSDLYWRPILAFVLLFVALGPVLFSEYFPAKLIWFSALYPFLMPWLLWGGSVWTPLTVIAGLVVGYFVFKAVSAAAGSLTGLIASVIVAIVWWVFLVGPVSGVINSVIPLGFELVDSRNFGGFMLSLTIGVVAIAISLPLGILLALGRRSDLLIVKALCVGFIEFIRGVPLITLLFVASTLLNIFMPPGTNFDIILRVIIMATLFASAYMAEVIRGGLAALPKGQYEGADSLGLDYWQAQRLIIMPQALKISIPGIVSTFIGLFKDTVLVSIIGLLDPLGLSNAIRADSDWNGIVWELYGFIALMFFIFCFGMSRYSMYLERKLQTGHR</sequence>
<dbReference type="STRING" id="540747.SAMN04488031_102525"/>
<keyword evidence="4" id="KW-1003">Cell membrane</keyword>
<feature type="transmembrane region" description="Helical" evidence="8">
    <location>
        <begin position="362"/>
        <end position="387"/>
    </location>
</feature>
<evidence type="ECO:0000313" key="10">
    <source>
        <dbReference type="EMBL" id="KRS19538.1"/>
    </source>
</evidence>
<feature type="transmembrane region" description="Helical" evidence="8">
    <location>
        <begin position="192"/>
        <end position="215"/>
    </location>
</feature>
<evidence type="ECO:0000259" key="9">
    <source>
        <dbReference type="PROSITE" id="PS50928"/>
    </source>
</evidence>
<reference evidence="11 13" key="2">
    <citation type="submission" date="2018-08" db="EMBL/GenBank/DDBJ databases">
        <title>Genetic Globetrotter - A new plasmid hitch-hiking vast phylogenetic and geographic distances.</title>
        <authorList>
            <person name="Vollmers J."/>
            <person name="Petersen J."/>
        </authorList>
    </citation>
    <scope>NUCLEOTIDE SEQUENCE [LARGE SCALE GENOMIC DNA]</scope>
    <source>
        <strain evidence="11 13">DSM 26383</strain>
    </source>
</reference>
<keyword evidence="7 8" id="KW-0472">Membrane</keyword>
<evidence type="ECO:0000256" key="1">
    <source>
        <dbReference type="ARBA" id="ARBA00004429"/>
    </source>
</evidence>
<dbReference type="GO" id="GO:0006865">
    <property type="term" value="P:amino acid transport"/>
    <property type="evidence" value="ECO:0007669"/>
    <property type="project" value="TreeGrafter"/>
</dbReference>
<protein>
    <submittedName>
        <fullName evidence="10">Amino acid ABC transporter permease</fullName>
    </submittedName>
    <submittedName>
        <fullName evidence="11">Inner membrane amino-acid ABC transporter permease protein YhdY</fullName>
    </submittedName>
</protein>
<keyword evidence="6 8" id="KW-1133">Transmembrane helix</keyword>
<evidence type="ECO:0000313" key="12">
    <source>
        <dbReference type="Proteomes" id="UP000051401"/>
    </source>
</evidence>
<organism evidence="10 12">
    <name type="scientific">Roseovarius indicus</name>
    <dbReference type="NCBI Taxonomy" id="540747"/>
    <lineage>
        <taxon>Bacteria</taxon>
        <taxon>Pseudomonadati</taxon>
        <taxon>Pseudomonadota</taxon>
        <taxon>Alphaproteobacteria</taxon>
        <taxon>Rhodobacterales</taxon>
        <taxon>Roseobacteraceae</taxon>
        <taxon>Roseovarius</taxon>
    </lineage>
</organism>
<evidence type="ECO:0000256" key="2">
    <source>
        <dbReference type="ARBA" id="ARBA00010072"/>
    </source>
</evidence>
<evidence type="ECO:0000313" key="11">
    <source>
        <dbReference type="EMBL" id="QEW29135.1"/>
    </source>
</evidence>
<evidence type="ECO:0000256" key="7">
    <source>
        <dbReference type="ARBA" id="ARBA00023136"/>
    </source>
</evidence>
<feature type="transmembrane region" description="Helical" evidence="8">
    <location>
        <begin position="41"/>
        <end position="66"/>
    </location>
</feature>
<keyword evidence="12" id="KW-1185">Reference proteome</keyword>
<keyword evidence="3 8" id="KW-0813">Transport</keyword>
<dbReference type="CDD" id="cd06261">
    <property type="entry name" value="TM_PBP2"/>
    <property type="match status" value="1"/>
</dbReference>
<dbReference type="PANTHER" id="PTHR30614">
    <property type="entry name" value="MEMBRANE COMPONENT OF AMINO ACID ABC TRANSPORTER"/>
    <property type="match status" value="1"/>
</dbReference>
<dbReference type="Proteomes" id="UP000325785">
    <property type="component" value="Chromosome"/>
</dbReference>
<dbReference type="KEGG" id="rid:RIdsm_04977"/>
<evidence type="ECO:0000256" key="4">
    <source>
        <dbReference type="ARBA" id="ARBA00022475"/>
    </source>
</evidence>
<dbReference type="AlphaFoldDB" id="A0A0T5PE66"/>
<accession>A0A0T5PE66</accession>
<keyword evidence="5 8" id="KW-0812">Transmembrane</keyword>